<protein>
    <recommendedName>
        <fullName evidence="5">Colicin transporter</fullName>
    </recommendedName>
</protein>
<dbReference type="AlphaFoldDB" id="A0A0B9AAW3"/>
<dbReference type="STRING" id="48936.NJ75_02081"/>
<comment type="caution">
    <text evidence="3">The sequence shown here is derived from an EMBL/GenBank/DDBJ whole genome shotgun (WGS) entry which is preliminary data.</text>
</comment>
<feature type="region of interest" description="Disordered" evidence="2">
    <location>
        <begin position="134"/>
        <end position="277"/>
    </location>
</feature>
<dbReference type="EMBL" id="JRVC01000009">
    <property type="protein sequence ID" value="KHS46490.1"/>
    <property type="molecule type" value="Genomic_DNA"/>
</dbReference>
<reference evidence="3 4" key="1">
    <citation type="submission" date="2014-10" db="EMBL/GenBank/DDBJ databases">
        <title>Draft genome sequence of Novosphingobium subterraneum DSM 12447.</title>
        <authorList>
            <person name="Gan H.M."/>
            <person name="Gan H.Y."/>
            <person name="Savka M.A."/>
        </authorList>
    </citation>
    <scope>NUCLEOTIDE SEQUENCE [LARGE SCALE GENOMIC DNA]</scope>
    <source>
        <strain evidence="3 4">DSM 12447</strain>
    </source>
</reference>
<evidence type="ECO:0000256" key="2">
    <source>
        <dbReference type="SAM" id="MobiDB-lite"/>
    </source>
</evidence>
<feature type="compositionally biased region" description="Basic and acidic residues" evidence="2">
    <location>
        <begin position="150"/>
        <end position="199"/>
    </location>
</feature>
<organism evidence="3 4">
    <name type="scientific">Novosphingobium subterraneum</name>
    <dbReference type="NCBI Taxonomy" id="48936"/>
    <lineage>
        <taxon>Bacteria</taxon>
        <taxon>Pseudomonadati</taxon>
        <taxon>Pseudomonadota</taxon>
        <taxon>Alphaproteobacteria</taxon>
        <taxon>Sphingomonadales</taxon>
        <taxon>Sphingomonadaceae</taxon>
        <taxon>Novosphingobium</taxon>
    </lineage>
</organism>
<feature type="coiled-coil region" evidence="1">
    <location>
        <begin position="31"/>
        <end position="58"/>
    </location>
</feature>
<proteinExistence type="predicted"/>
<feature type="compositionally biased region" description="Basic and acidic residues" evidence="2">
    <location>
        <begin position="213"/>
        <end position="237"/>
    </location>
</feature>
<evidence type="ECO:0000313" key="4">
    <source>
        <dbReference type="Proteomes" id="UP000031338"/>
    </source>
</evidence>
<name>A0A0B9AAW3_9SPHN</name>
<evidence type="ECO:0008006" key="5">
    <source>
        <dbReference type="Google" id="ProtNLM"/>
    </source>
</evidence>
<evidence type="ECO:0000256" key="1">
    <source>
        <dbReference type="SAM" id="Coils"/>
    </source>
</evidence>
<dbReference type="RefSeq" id="WP_052242323.1">
    <property type="nucleotide sequence ID" value="NZ_JRVC01000009.1"/>
</dbReference>
<feature type="compositionally biased region" description="Low complexity" evidence="2">
    <location>
        <begin position="253"/>
        <end position="267"/>
    </location>
</feature>
<keyword evidence="1" id="KW-0175">Coiled coil</keyword>
<sequence length="277" mass="29115">MISTTSRLRSVGWVVLLGLCLALVVALAFRVNALRSQIHHAEARIVALKQEKMYLETEFETRSNQQQLKAWNDVEFGYAAPNASQYLEGERQLAALSVPATPDAPAPIRVASVDDSVIASAAFPAMVSPLSGKALASNDSKAVADDGDEDRPARTVDHAEAVETLKDRLGKVVDARPRGPVRKETASDKERPAKKDKSESATSAKPKVAQKAAAKDAAAKGVVAKERAKTAKSDARPAGKPAAKSKAVATADKSGASKAKSSSAPRAAKGKEAKAAR</sequence>
<keyword evidence="4" id="KW-1185">Reference proteome</keyword>
<gene>
    <name evidence="3" type="ORF">NJ75_02081</name>
</gene>
<evidence type="ECO:0000313" key="3">
    <source>
        <dbReference type="EMBL" id="KHS46490.1"/>
    </source>
</evidence>
<accession>A0A0B9AAW3</accession>
<dbReference type="Proteomes" id="UP000031338">
    <property type="component" value="Unassembled WGS sequence"/>
</dbReference>
<dbReference type="PATRIC" id="fig|48936.3.peg.2088"/>